<keyword evidence="4" id="KW-0418">Kinase</keyword>
<dbReference type="Gene3D" id="2.60.40.10">
    <property type="entry name" value="Immunoglobulins"/>
    <property type="match status" value="1"/>
</dbReference>
<dbReference type="Proteomes" id="UP000187429">
    <property type="component" value="Unassembled WGS sequence"/>
</dbReference>
<dbReference type="GO" id="GO:0007165">
    <property type="term" value="P:signal transduction"/>
    <property type="evidence" value="ECO:0007669"/>
    <property type="project" value="TreeGrafter"/>
</dbReference>
<dbReference type="SUPFAM" id="SSF81296">
    <property type="entry name" value="E set domains"/>
    <property type="match status" value="1"/>
</dbReference>
<feature type="region of interest" description="Disordered" evidence="2">
    <location>
        <begin position="1"/>
        <end position="43"/>
    </location>
</feature>
<keyword evidence="5" id="KW-1185">Reference proteome</keyword>
<dbReference type="Pfam" id="PF16561">
    <property type="entry name" value="AMPK1_CBM"/>
    <property type="match status" value="1"/>
</dbReference>
<dbReference type="Gene3D" id="6.20.250.60">
    <property type="match status" value="1"/>
</dbReference>
<evidence type="ECO:0000256" key="2">
    <source>
        <dbReference type="SAM" id="MobiDB-lite"/>
    </source>
</evidence>
<reference evidence="5" key="1">
    <citation type="submission" date="2017-01" db="EMBL/GenBank/DDBJ databases">
        <authorList>
            <person name="Wang Y."/>
            <person name="White M."/>
            <person name="Kvist S."/>
            <person name="Moncalvo J.-M."/>
        </authorList>
    </citation>
    <scope>NUCLEOTIDE SEQUENCE [LARGE SCALE GENOMIC DNA]</scope>
    <source>
        <strain evidence="5">ID-206-W2</strain>
    </source>
</reference>
<dbReference type="AlphaFoldDB" id="A0A1R1YKZ0"/>
<name>A0A1R1YKZ0_9FUNG</name>
<dbReference type="GO" id="GO:0031588">
    <property type="term" value="C:nucleotide-activated protein kinase complex"/>
    <property type="evidence" value="ECO:0007669"/>
    <property type="project" value="TreeGrafter"/>
</dbReference>
<dbReference type="InterPro" id="IPR032640">
    <property type="entry name" value="AMPK1_CBM"/>
</dbReference>
<dbReference type="EMBL" id="LSSM01000999">
    <property type="protein sequence ID" value="OMJ27465.1"/>
    <property type="molecule type" value="Genomic_DNA"/>
</dbReference>
<dbReference type="SMART" id="SM01010">
    <property type="entry name" value="AMPKBI"/>
    <property type="match status" value="1"/>
</dbReference>
<dbReference type="OrthoDB" id="531008at2759"/>
<evidence type="ECO:0000256" key="1">
    <source>
        <dbReference type="ARBA" id="ARBA00010926"/>
    </source>
</evidence>
<protein>
    <submittedName>
        <fullName evidence="4">5'-AMP-activated protein kinase subunit beta-2</fullName>
    </submittedName>
</protein>
<dbReference type="PANTHER" id="PTHR10343">
    <property type="entry name" value="5'-AMP-ACTIVATED PROTEIN KINASE , BETA SUBUNIT"/>
    <property type="match status" value="1"/>
</dbReference>
<proteinExistence type="inferred from homology"/>
<gene>
    <name evidence="4" type="ORF">AYI69_g3095</name>
</gene>
<comment type="caution">
    <text evidence="4">The sequence shown here is derived from an EMBL/GenBank/DDBJ whole genome shotgun (WGS) entry which is preliminary data.</text>
</comment>
<dbReference type="InterPro" id="IPR050827">
    <property type="entry name" value="CRP1_MDG1_kinase"/>
</dbReference>
<dbReference type="InterPro" id="IPR037256">
    <property type="entry name" value="ASC_dom_sf"/>
</dbReference>
<keyword evidence="4" id="KW-0808">Transferase</keyword>
<dbReference type="GO" id="GO:0019901">
    <property type="term" value="F:protein kinase binding"/>
    <property type="evidence" value="ECO:0007669"/>
    <property type="project" value="TreeGrafter"/>
</dbReference>
<dbReference type="GO" id="GO:0016301">
    <property type="term" value="F:kinase activity"/>
    <property type="evidence" value="ECO:0007669"/>
    <property type="project" value="UniProtKB-KW"/>
</dbReference>
<evidence type="ECO:0000259" key="3">
    <source>
        <dbReference type="SMART" id="SM01010"/>
    </source>
</evidence>
<organism evidence="4 5">
    <name type="scientific">Smittium culicis</name>
    <dbReference type="NCBI Taxonomy" id="133412"/>
    <lineage>
        <taxon>Eukaryota</taxon>
        <taxon>Fungi</taxon>
        <taxon>Fungi incertae sedis</taxon>
        <taxon>Zoopagomycota</taxon>
        <taxon>Kickxellomycotina</taxon>
        <taxon>Harpellomycetes</taxon>
        <taxon>Harpellales</taxon>
        <taxon>Legeriomycetaceae</taxon>
        <taxon>Smittium</taxon>
    </lineage>
</organism>
<dbReference type="InterPro" id="IPR014756">
    <property type="entry name" value="Ig_E-set"/>
</dbReference>
<dbReference type="SUPFAM" id="SSF160219">
    <property type="entry name" value="AMPKBI-like"/>
    <property type="match status" value="1"/>
</dbReference>
<dbReference type="CDD" id="cd02859">
    <property type="entry name" value="E_set_AMPKbeta_like_N"/>
    <property type="match status" value="1"/>
</dbReference>
<evidence type="ECO:0000313" key="4">
    <source>
        <dbReference type="EMBL" id="OMJ27465.1"/>
    </source>
</evidence>
<comment type="similarity">
    <text evidence="1">Belongs to the 5'-AMP-activated protein kinase beta subunit family.</text>
</comment>
<feature type="domain" description="Association with the SNF1 complex (ASC)" evidence="3">
    <location>
        <begin position="283"/>
        <end position="380"/>
    </location>
</feature>
<dbReference type="Pfam" id="PF04739">
    <property type="entry name" value="AMPKBI"/>
    <property type="match status" value="1"/>
</dbReference>
<dbReference type="PANTHER" id="PTHR10343:SF84">
    <property type="entry name" value="5'-AMP-ACTIVATED PROTEIN KINASE SUBUNIT BETA-1"/>
    <property type="match status" value="1"/>
</dbReference>
<dbReference type="GO" id="GO:0005737">
    <property type="term" value="C:cytoplasm"/>
    <property type="evidence" value="ECO:0007669"/>
    <property type="project" value="TreeGrafter"/>
</dbReference>
<evidence type="ECO:0000313" key="5">
    <source>
        <dbReference type="Proteomes" id="UP000187429"/>
    </source>
</evidence>
<dbReference type="GO" id="GO:0005634">
    <property type="term" value="C:nucleus"/>
    <property type="evidence" value="ECO:0007669"/>
    <property type="project" value="TreeGrafter"/>
</dbReference>
<dbReference type="InterPro" id="IPR013783">
    <property type="entry name" value="Ig-like_fold"/>
</dbReference>
<dbReference type="InterPro" id="IPR006828">
    <property type="entry name" value="ASC_dom"/>
</dbReference>
<accession>A0A1R1YKZ0</accession>
<sequence>MGNNHSAEIRDGSRRIVSPKKSKHEVNEDRSSPQPGSFSERVGFRRLRTASSASNSNSNRKSQFNPAGFANHDDGIFGLGMASGSPVVGSPLLGSLAYGGGGMYQNTKRQNYKLPRNSIQHHTIPINQDSFPETYADQSGLSSYINHAHNQTSSSMYDSNSFPRGMDIESSKRNDTIVPTLIKWDEPADVVYVSGSFIDWKYKIKLSKSDTGDWSTLLNLPVGMHRLKFIVDGEWQYSKNLVIAPDDNGNLVNYIKIEDVLININEENDASDNVEGLDSVTLSDSPPGEYRCSIPDTMHNRYTQEIRSQRTDPPTLPPHLNQVLLNQPETNINGIRSLPAPNHVVLNHLYACSIKDNVMAVSSTTRYRQKYLTTVYYKPVM</sequence>